<keyword evidence="4" id="KW-1185">Reference proteome</keyword>
<feature type="region of interest" description="Disordered" evidence="1">
    <location>
        <begin position="1"/>
        <end position="26"/>
    </location>
</feature>
<reference evidence="2" key="1">
    <citation type="journal article" date="2022" name="Proc. Natl. Acad. Sci. U.S.A.">
        <title>Life cycle and functional genomics of the unicellular red alga Galdieria for elucidating algal and plant evolution and industrial use.</title>
        <authorList>
            <person name="Hirooka S."/>
            <person name="Itabashi T."/>
            <person name="Ichinose T.M."/>
            <person name="Onuma R."/>
            <person name="Fujiwara T."/>
            <person name="Yamashita S."/>
            <person name="Jong L.W."/>
            <person name="Tomita R."/>
            <person name="Iwane A.H."/>
            <person name="Miyagishima S.Y."/>
        </authorList>
    </citation>
    <scope>NUCLEOTIDE SEQUENCE</scope>
    <source>
        <strain evidence="2">NBRC 102759</strain>
    </source>
</reference>
<protein>
    <submittedName>
        <fullName evidence="2">Uncharacterized protein</fullName>
    </submittedName>
</protein>
<comment type="caution">
    <text evidence="2">The sequence shown here is derived from an EMBL/GenBank/DDBJ whole genome shotgun (WGS) entry which is preliminary data.</text>
</comment>
<reference evidence="2" key="2">
    <citation type="submission" date="2022-01" db="EMBL/GenBank/DDBJ databases">
        <authorList>
            <person name="Hirooka S."/>
            <person name="Miyagishima S.Y."/>
        </authorList>
    </citation>
    <scope>NUCLEOTIDE SEQUENCE</scope>
    <source>
        <strain evidence="2">NBRC 102759</strain>
    </source>
</reference>
<proteinExistence type="predicted"/>
<dbReference type="Proteomes" id="UP001061958">
    <property type="component" value="Unassembled WGS sequence"/>
</dbReference>
<name>A0A9C7UN65_9RHOD</name>
<evidence type="ECO:0000256" key="1">
    <source>
        <dbReference type="SAM" id="MobiDB-lite"/>
    </source>
</evidence>
<dbReference type="EMBL" id="BQMJ01000007">
    <property type="protein sequence ID" value="GJQ09176.1"/>
    <property type="molecule type" value="Genomic_DNA"/>
</dbReference>
<dbReference type="OrthoDB" id="6727at2759"/>
<organism evidence="2 4">
    <name type="scientific">Galdieria partita</name>
    <dbReference type="NCBI Taxonomy" id="83374"/>
    <lineage>
        <taxon>Eukaryota</taxon>
        <taxon>Rhodophyta</taxon>
        <taxon>Bangiophyceae</taxon>
        <taxon>Galdieriales</taxon>
        <taxon>Galdieriaceae</taxon>
        <taxon>Galdieria</taxon>
    </lineage>
</organism>
<evidence type="ECO:0000313" key="2">
    <source>
        <dbReference type="EMBL" id="GJQ09176.1"/>
    </source>
</evidence>
<sequence length="91" mass="11093">MDETDNRQEPERRKRKPAGDEFIEQKRRQRELFLQAHPEYRSKPHRCNPEAESFVEAFYNQPSQIVPRFFNMISCLWKGDHKKDDKLEDEN</sequence>
<dbReference type="EMBL" id="BQMJ01000043">
    <property type="protein sequence ID" value="GJQ13443.1"/>
    <property type="molecule type" value="Genomic_DNA"/>
</dbReference>
<evidence type="ECO:0000313" key="4">
    <source>
        <dbReference type="Proteomes" id="UP001061958"/>
    </source>
</evidence>
<accession>A0A9C7UN65</accession>
<evidence type="ECO:0000313" key="3">
    <source>
        <dbReference type="EMBL" id="GJQ13443.1"/>
    </source>
</evidence>
<dbReference type="AlphaFoldDB" id="A0A9C7UN65"/>
<gene>
    <name evidence="3" type="ORF">GpartN1_g5234.t1</name>
    <name evidence="2" type="ORF">GpartN1_g967.t1</name>
</gene>